<comment type="caution">
    <text evidence="2">The sequence shown here is derived from an EMBL/GenBank/DDBJ whole genome shotgun (WGS) entry which is preliminary data.</text>
</comment>
<proteinExistence type="predicted"/>
<dbReference type="Proteomes" id="UP000762253">
    <property type="component" value="Unassembled WGS sequence"/>
</dbReference>
<evidence type="ECO:0000313" key="3">
    <source>
        <dbReference type="Proteomes" id="UP000762253"/>
    </source>
</evidence>
<keyword evidence="1" id="KW-1133">Transmembrane helix</keyword>
<feature type="transmembrane region" description="Helical" evidence="1">
    <location>
        <begin position="151"/>
        <end position="171"/>
    </location>
</feature>
<keyword evidence="3" id="KW-1185">Reference proteome</keyword>
<feature type="transmembrane region" description="Helical" evidence="1">
    <location>
        <begin position="20"/>
        <end position="40"/>
    </location>
</feature>
<reference evidence="2 3" key="1">
    <citation type="submission" date="2018-06" db="EMBL/GenBank/DDBJ databases">
        <title>Comparative genomics of Brasilonema spp. strains.</title>
        <authorList>
            <person name="Alvarenga D.O."/>
            <person name="Fiore M.F."/>
            <person name="Varani A.M."/>
        </authorList>
    </citation>
    <scope>NUCLEOTIDE SEQUENCE [LARGE SCALE GENOMIC DNA]</scope>
    <source>
        <strain evidence="2 3">UFV-OR1</strain>
    </source>
</reference>
<keyword evidence="1" id="KW-0472">Membrane</keyword>
<name>A0ABX1M6H9_9CYAN</name>
<evidence type="ECO:0000256" key="1">
    <source>
        <dbReference type="SAM" id="Phobius"/>
    </source>
</evidence>
<protein>
    <recommendedName>
        <fullName evidence="4">PepSY domain-containing protein</fullName>
    </recommendedName>
</protein>
<evidence type="ECO:0000313" key="2">
    <source>
        <dbReference type="EMBL" id="NMF62454.1"/>
    </source>
</evidence>
<dbReference type="EMBL" id="QMEC01000017">
    <property type="protein sequence ID" value="NMF62454.1"/>
    <property type="molecule type" value="Genomic_DNA"/>
</dbReference>
<keyword evidence="1" id="KW-0812">Transmembrane</keyword>
<gene>
    <name evidence="2" type="ORF">DP115_06490</name>
</gene>
<accession>A0ABX1M6H9</accession>
<evidence type="ECO:0008006" key="4">
    <source>
        <dbReference type="Google" id="ProtNLM"/>
    </source>
</evidence>
<sequence length="193" mass="22033">MKIKQFLSRWSRTIHRWVGLYFAVVIAIYLIEIIALPSAFSSGLPTVDGKPPTQTVAENTRSLLSLEQATHALISLQPEGINTLQDIDEIAYLPTLGVYRFENKKRLFEWYLDAHNGKLLKYGFNSTDFLEYRGLLGWFAPWIHNLIEMSFLFFKSTLAVSGVYLFIYPFLVKKNSEMKSSVVVPGESPCDSQ</sequence>
<organism evidence="2 3">
    <name type="scientific">Brasilonema octagenarum UFV-OR1</name>
    <dbReference type="NCBI Taxonomy" id="417115"/>
    <lineage>
        <taxon>Bacteria</taxon>
        <taxon>Bacillati</taxon>
        <taxon>Cyanobacteriota</taxon>
        <taxon>Cyanophyceae</taxon>
        <taxon>Nostocales</taxon>
        <taxon>Scytonemataceae</taxon>
        <taxon>Brasilonema</taxon>
        <taxon>Octagenarum group</taxon>
    </lineage>
</organism>